<dbReference type="Gene3D" id="3.90.1560.10">
    <property type="entry name" value="ComB-like"/>
    <property type="match status" value="1"/>
</dbReference>
<gene>
    <name evidence="1" type="ORF">DDQ50_01120</name>
</gene>
<organism evidence="1 2">
    <name type="scientific">Amnibacterium flavum</name>
    <dbReference type="NCBI Taxonomy" id="2173173"/>
    <lineage>
        <taxon>Bacteria</taxon>
        <taxon>Bacillati</taxon>
        <taxon>Actinomycetota</taxon>
        <taxon>Actinomycetes</taxon>
        <taxon>Micrococcales</taxon>
        <taxon>Microbacteriaceae</taxon>
        <taxon>Amnibacterium</taxon>
    </lineage>
</organism>
<dbReference type="EMBL" id="QEOP01000001">
    <property type="protein sequence ID" value="PVZ95163.1"/>
    <property type="molecule type" value="Genomic_DNA"/>
</dbReference>
<protein>
    <submittedName>
        <fullName evidence="1">Uncharacterized protein</fullName>
    </submittedName>
</protein>
<dbReference type="Proteomes" id="UP000244893">
    <property type="component" value="Unassembled WGS sequence"/>
</dbReference>
<evidence type="ECO:0000313" key="1">
    <source>
        <dbReference type="EMBL" id="PVZ95163.1"/>
    </source>
</evidence>
<accession>A0A2V1HRC8</accession>
<evidence type="ECO:0000313" key="2">
    <source>
        <dbReference type="Proteomes" id="UP000244893"/>
    </source>
</evidence>
<dbReference type="GO" id="GO:0000287">
    <property type="term" value="F:magnesium ion binding"/>
    <property type="evidence" value="ECO:0007669"/>
    <property type="project" value="InterPro"/>
</dbReference>
<comment type="caution">
    <text evidence="1">The sequence shown here is derived from an EMBL/GenBank/DDBJ whole genome shotgun (WGS) entry which is preliminary data.</text>
</comment>
<keyword evidence="2" id="KW-1185">Reference proteome</keyword>
<dbReference type="GO" id="GO:0050532">
    <property type="term" value="F:2-phosphosulfolactate phosphatase activity"/>
    <property type="evidence" value="ECO:0007669"/>
    <property type="project" value="InterPro"/>
</dbReference>
<dbReference type="SUPFAM" id="SSF142823">
    <property type="entry name" value="ComB-like"/>
    <property type="match status" value="1"/>
</dbReference>
<sequence length="178" mass="18264">MSSSARGQSRYQIRFDWGRPGGQAIAAGADVVVLVDALREAGEPALELGFDGPVLEATNANAAATANWVLSQQGEKGDRFAVAVVAAGAPESDGSGVRFCVEDLLVAGGVIDALAEVGIDYASPEAAAAAAAFQGLRRAVSHILSASVSGQDLIAVHGSEVIDRARDHQNFAEVIHLT</sequence>
<dbReference type="AlphaFoldDB" id="A0A2V1HRC8"/>
<dbReference type="RefSeq" id="WP_116754901.1">
    <property type="nucleotide sequence ID" value="NZ_JBHUEX010000001.1"/>
</dbReference>
<reference evidence="1 2" key="1">
    <citation type="submission" date="2018-05" db="EMBL/GenBank/DDBJ databases">
        <title>Amnibacterium sp. M8JJ-5, whole genome shotgun sequence.</title>
        <authorList>
            <person name="Tuo L."/>
        </authorList>
    </citation>
    <scope>NUCLEOTIDE SEQUENCE [LARGE SCALE GENOMIC DNA]</scope>
    <source>
        <strain evidence="1 2">M8JJ-5</strain>
    </source>
</reference>
<dbReference type="InterPro" id="IPR036702">
    <property type="entry name" value="ComB-like_sf"/>
</dbReference>
<dbReference type="OrthoDB" id="8588453at2"/>
<name>A0A2V1HRC8_9MICO</name>
<proteinExistence type="predicted"/>